<dbReference type="InterPro" id="IPR003658">
    <property type="entry name" value="Anti-sigma_ant"/>
</dbReference>
<dbReference type="PANTHER" id="PTHR33495">
    <property type="entry name" value="ANTI-SIGMA FACTOR ANTAGONIST TM_1081-RELATED-RELATED"/>
    <property type="match status" value="1"/>
</dbReference>
<comment type="caution">
    <text evidence="4">The sequence shown here is derived from an EMBL/GenBank/DDBJ whole genome shotgun (WGS) entry which is preliminary data.</text>
</comment>
<dbReference type="PANTHER" id="PTHR33495:SF2">
    <property type="entry name" value="ANTI-SIGMA FACTOR ANTAGONIST TM_1081-RELATED"/>
    <property type="match status" value="1"/>
</dbReference>
<organism evidence="4 5">
    <name type="scientific">Acrocarpospora pleiomorpha</name>
    <dbReference type="NCBI Taxonomy" id="90975"/>
    <lineage>
        <taxon>Bacteria</taxon>
        <taxon>Bacillati</taxon>
        <taxon>Actinomycetota</taxon>
        <taxon>Actinomycetes</taxon>
        <taxon>Streptosporangiales</taxon>
        <taxon>Streptosporangiaceae</taxon>
        <taxon>Acrocarpospora</taxon>
    </lineage>
</organism>
<dbReference type="EMBL" id="BLAF01000037">
    <property type="protein sequence ID" value="GES23023.1"/>
    <property type="molecule type" value="Genomic_DNA"/>
</dbReference>
<accession>A0A5M3XUN6</accession>
<comment type="similarity">
    <text evidence="1 2">Belongs to the anti-sigma-factor antagonist family.</text>
</comment>
<feature type="domain" description="STAS" evidence="3">
    <location>
        <begin position="13"/>
        <end position="124"/>
    </location>
</feature>
<dbReference type="Gene3D" id="3.30.750.24">
    <property type="entry name" value="STAS domain"/>
    <property type="match status" value="1"/>
</dbReference>
<dbReference type="Proteomes" id="UP000377595">
    <property type="component" value="Unassembled WGS sequence"/>
</dbReference>
<proteinExistence type="inferred from homology"/>
<evidence type="ECO:0000259" key="3">
    <source>
        <dbReference type="PROSITE" id="PS50801"/>
    </source>
</evidence>
<dbReference type="InterPro" id="IPR036513">
    <property type="entry name" value="STAS_dom_sf"/>
</dbReference>
<sequence length="126" mass="14167">MGVLTGVSQMQYFRVSIEDHPPFTVVKVWGELDIAVEAEFRKHVEETVEQDPARLLFDLSELRLMDSSGVRVILDVYRRLGMGDRVAVCGLSPRIERSFYLLGITGRMGGMTIYSTLENALTAVRS</sequence>
<dbReference type="GO" id="GO:0043856">
    <property type="term" value="F:anti-sigma factor antagonist activity"/>
    <property type="evidence" value="ECO:0007669"/>
    <property type="project" value="InterPro"/>
</dbReference>
<gene>
    <name evidence="4" type="ORF">Aple_059220</name>
</gene>
<evidence type="ECO:0000256" key="2">
    <source>
        <dbReference type="RuleBase" id="RU003749"/>
    </source>
</evidence>
<dbReference type="SUPFAM" id="SSF52091">
    <property type="entry name" value="SpoIIaa-like"/>
    <property type="match status" value="1"/>
</dbReference>
<evidence type="ECO:0000256" key="1">
    <source>
        <dbReference type="ARBA" id="ARBA00009013"/>
    </source>
</evidence>
<dbReference type="OrthoDB" id="9793697at2"/>
<protein>
    <recommendedName>
        <fullName evidence="2">Anti-sigma factor antagonist</fullName>
    </recommendedName>
</protein>
<keyword evidence="5" id="KW-1185">Reference proteome</keyword>
<dbReference type="Pfam" id="PF01740">
    <property type="entry name" value="STAS"/>
    <property type="match status" value="1"/>
</dbReference>
<dbReference type="AlphaFoldDB" id="A0A5M3XUN6"/>
<evidence type="ECO:0000313" key="4">
    <source>
        <dbReference type="EMBL" id="GES23023.1"/>
    </source>
</evidence>
<name>A0A5M3XUN6_9ACTN</name>
<reference evidence="4 5" key="1">
    <citation type="submission" date="2019-10" db="EMBL/GenBank/DDBJ databases">
        <title>Whole genome shotgun sequence of Acrocarpospora pleiomorpha NBRC 16267.</title>
        <authorList>
            <person name="Ichikawa N."/>
            <person name="Kimura A."/>
            <person name="Kitahashi Y."/>
            <person name="Komaki H."/>
            <person name="Oguchi A."/>
        </authorList>
    </citation>
    <scope>NUCLEOTIDE SEQUENCE [LARGE SCALE GENOMIC DNA]</scope>
    <source>
        <strain evidence="4 5">NBRC 16267</strain>
    </source>
</reference>
<dbReference type="CDD" id="cd07043">
    <property type="entry name" value="STAS_anti-anti-sigma_factors"/>
    <property type="match status" value="1"/>
</dbReference>
<evidence type="ECO:0000313" key="5">
    <source>
        <dbReference type="Proteomes" id="UP000377595"/>
    </source>
</evidence>
<dbReference type="NCBIfam" id="TIGR00377">
    <property type="entry name" value="ant_ant_sig"/>
    <property type="match status" value="1"/>
</dbReference>
<dbReference type="InterPro" id="IPR002645">
    <property type="entry name" value="STAS_dom"/>
</dbReference>
<dbReference type="PROSITE" id="PS50801">
    <property type="entry name" value="STAS"/>
    <property type="match status" value="1"/>
</dbReference>